<evidence type="ECO:0000256" key="5">
    <source>
        <dbReference type="PIRSR" id="PIRSR004692-2"/>
    </source>
</evidence>
<dbReference type="Pfam" id="PF00571">
    <property type="entry name" value="CBS"/>
    <property type="match status" value="2"/>
</dbReference>
<evidence type="ECO:0000256" key="4">
    <source>
        <dbReference type="PIRNR" id="PIRNR004692"/>
    </source>
</evidence>
<dbReference type="Gene3D" id="3.10.580.10">
    <property type="entry name" value="CBS-domain"/>
    <property type="match status" value="1"/>
</dbReference>
<dbReference type="PROSITE" id="PS51464">
    <property type="entry name" value="SIS"/>
    <property type="match status" value="1"/>
</dbReference>
<dbReference type="CDD" id="cd05014">
    <property type="entry name" value="SIS_Kpsf"/>
    <property type="match status" value="1"/>
</dbReference>
<dbReference type="EMBL" id="PDKJ01000005">
    <property type="protein sequence ID" value="RXJ68627.1"/>
    <property type="molecule type" value="Genomic_DNA"/>
</dbReference>
<protein>
    <submittedName>
        <fullName evidence="10">KpsF/GutQ family sugar-phosphate isomerase</fullName>
    </submittedName>
</protein>
<feature type="domain" description="CBS" evidence="8">
    <location>
        <begin position="269"/>
        <end position="322"/>
    </location>
</feature>
<comment type="caution">
    <text evidence="10">The sequence shown here is derived from an EMBL/GenBank/DDBJ whole genome shotgun (WGS) entry which is preliminary data.</text>
</comment>
<evidence type="ECO:0000256" key="6">
    <source>
        <dbReference type="PIRSR" id="PIRSR004692-3"/>
    </source>
</evidence>
<dbReference type="SMART" id="SM00116">
    <property type="entry name" value="CBS"/>
    <property type="match status" value="2"/>
</dbReference>
<feature type="site" description="Catalytically relevant" evidence="6">
    <location>
        <position position="186"/>
    </location>
</feature>
<evidence type="ECO:0000259" key="9">
    <source>
        <dbReference type="PROSITE" id="PS51464"/>
    </source>
</evidence>
<dbReference type="InterPro" id="IPR000644">
    <property type="entry name" value="CBS_dom"/>
</dbReference>
<dbReference type="PANTHER" id="PTHR42745">
    <property type="match status" value="1"/>
</dbReference>
<dbReference type="InterPro" id="IPR050986">
    <property type="entry name" value="GutQ/KpsF_isomerases"/>
</dbReference>
<dbReference type="Gene3D" id="3.40.50.10490">
    <property type="entry name" value="Glucose-6-phosphate isomerase like protein, domain 1"/>
    <property type="match status" value="1"/>
</dbReference>
<dbReference type="AlphaFoldDB" id="A0A4Q0YDR8"/>
<keyword evidence="5" id="KW-0479">Metal-binding</keyword>
<feature type="domain" description="SIS" evidence="9">
    <location>
        <begin position="34"/>
        <end position="177"/>
    </location>
</feature>
<sequence>MMNFNEIAKEVLEIEAAELILAANNISTFDLEKAVDLIYNCKGKVVVTGVGKSGLIGAKIAATFASTGTSAFFLHPTEAMHGDLGMIAKEDLVLAISYSGESCELIQLLPHIKRFDIPLIAMAKDSKSTLAKYSDIFINISVTKEACPLDAAPTSSTTLTLAMGDVLAVCLMKKRDFKKEDFASFHPGGSLGKRLFLKIDDLLRKDNLPIVSRETKIKDAIVAMSEGRLGNVLITDENNKLIAILSDGDLRRALMQENFSIENSALSIATKNPKTIKEKEMLASDAITIIEEYKIQLLIVTDSENRVVGVLHIHDLIEAGIK</sequence>
<dbReference type="GO" id="GO:0005975">
    <property type="term" value="P:carbohydrate metabolic process"/>
    <property type="evidence" value="ECO:0007669"/>
    <property type="project" value="InterPro"/>
</dbReference>
<dbReference type="GO" id="GO:0046872">
    <property type="term" value="F:metal ion binding"/>
    <property type="evidence" value="ECO:0007669"/>
    <property type="project" value="UniProtKB-KW"/>
</dbReference>
<organism evidence="10 11">
    <name type="scientific">Halarcobacter ebronensis</name>
    <dbReference type="NCBI Taxonomy" id="1462615"/>
    <lineage>
        <taxon>Bacteria</taxon>
        <taxon>Pseudomonadati</taxon>
        <taxon>Campylobacterota</taxon>
        <taxon>Epsilonproteobacteria</taxon>
        <taxon>Campylobacterales</taxon>
        <taxon>Arcobacteraceae</taxon>
        <taxon>Halarcobacter</taxon>
    </lineage>
</organism>
<evidence type="ECO:0000259" key="8">
    <source>
        <dbReference type="PROSITE" id="PS51371"/>
    </source>
</evidence>
<accession>A0A4Q0YDR8</accession>
<feature type="site" description="Catalytically relevant" evidence="6">
    <location>
        <position position="104"/>
    </location>
</feature>
<evidence type="ECO:0000256" key="2">
    <source>
        <dbReference type="ARBA" id="ARBA00022737"/>
    </source>
</evidence>
<gene>
    <name evidence="10" type="ORF">CRV08_07315</name>
</gene>
<name>A0A4Q0YDR8_9BACT</name>
<feature type="domain" description="CBS" evidence="8">
    <location>
        <begin position="203"/>
        <end position="261"/>
    </location>
</feature>
<reference evidence="10 11" key="1">
    <citation type="submission" date="2017-10" db="EMBL/GenBank/DDBJ databases">
        <title>Genomics of the genus Arcobacter.</title>
        <authorList>
            <person name="Perez-Cataluna A."/>
            <person name="Figueras M.J."/>
        </authorList>
    </citation>
    <scope>NUCLEOTIDE SEQUENCE [LARGE SCALE GENOMIC DNA]</scope>
    <source>
        <strain evidence="10 11">CECT 8993</strain>
    </source>
</reference>
<dbReference type="CDD" id="cd04604">
    <property type="entry name" value="CBS_pair_SIS_assoc"/>
    <property type="match status" value="1"/>
</dbReference>
<dbReference type="Pfam" id="PF01380">
    <property type="entry name" value="SIS"/>
    <property type="match status" value="1"/>
</dbReference>
<dbReference type="SUPFAM" id="SSF53697">
    <property type="entry name" value="SIS domain"/>
    <property type="match status" value="1"/>
</dbReference>
<dbReference type="InterPro" id="IPR004800">
    <property type="entry name" value="KdsD/KpsF-type"/>
</dbReference>
<evidence type="ECO:0000313" key="10">
    <source>
        <dbReference type="EMBL" id="RXJ68627.1"/>
    </source>
</evidence>
<dbReference type="PROSITE" id="PS51371">
    <property type="entry name" value="CBS"/>
    <property type="match status" value="2"/>
</dbReference>
<evidence type="ECO:0000313" key="11">
    <source>
        <dbReference type="Proteomes" id="UP000290172"/>
    </source>
</evidence>
<feature type="site" description="Catalytically relevant" evidence="6">
    <location>
        <position position="52"/>
    </location>
</feature>
<dbReference type="InterPro" id="IPR046342">
    <property type="entry name" value="CBS_dom_sf"/>
</dbReference>
<proteinExistence type="inferred from homology"/>
<evidence type="ECO:0000256" key="7">
    <source>
        <dbReference type="PROSITE-ProRule" id="PRU00703"/>
    </source>
</evidence>
<dbReference type="NCBIfam" id="TIGR00393">
    <property type="entry name" value="kpsF"/>
    <property type="match status" value="1"/>
</dbReference>
<comment type="similarity">
    <text evidence="1 4">Belongs to the SIS family. GutQ/KpsF subfamily.</text>
</comment>
<dbReference type="GO" id="GO:0019146">
    <property type="term" value="F:arabinose-5-phosphate isomerase activity"/>
    <property type="evidence" value="ECO:0007669"/>
    <property type="project" value="UniProtKB-ARBA"/>
</dbReference>
<dbReference type="InterPro" id="IPR035474">
    <property type="entry name" value="SIS_Kpsf"/>
</dbReference>
<keyword evidence="2" id="KW-0677">Repeat</keyword>
<dbReference type="Proteomes" id="UP000290172">
    <property type="component" value="Unassembled WGS sequence"/>
</dbReference>
<keyword evidence="5" id="KW-0862">Zinc</keyword>
<dbReference type="GO" id="GO:1901135">
    <property type="term" value="P:carbohydrate derivative metabolic process"/>
    <property type="evidence" value="ECO:0007669"/>
    <property type="project" value="InterPro"/>
</dbReference>
<dbReference type="PANTHER" id="PTHR42745:SF1">
    <property type="entry name" value="ARABINOSE 5-PHOSPHATE ISOMERASE KDSD"/>
    <property type="match status" value="1"/>
</dbReference>
<feature type="binding site" evidence="5">
    <location>
        <position position="75"/>
    </location>
    <ligand>
        <name>Zn(2+)</name>
        <dbReference type="ChEBI" id="CHEBI:29105"/>
    </ligand>
</feature>
<keyword evidence="3 7" id="KW-0129">CBS domain</keyword>
<dbReference type="InterPro" id="IPR046348">
    <property type="entry name" value="SIS_dom_sf"/>
</dbReference>
<dbReference type="GO" id="GO:0097367">
    <property type="term" value="F:carbohydrate derivative binding"/>
    <property type="evidence" value="ECO:0007669"/>
    <property type="project" value="InterPro"/>
</dbReference>
<evidence type="ECO:0000256" key="1">
    <source>
        <dbReference type="ARBA" id="ARBA00008165"/>
    </source>
</evidence>
<feature type="site" description="Catalytically relevant" evidence="6">
    <location>
        <position position="145"/>
    </location>
</feature>
<evidence type="ECO:0000256" key="3">
    <source>
        <dbReference type="ARBA" id="ARBA00023122"/>
    </source>
</evidence>
<dbReference type="FunFam" id="3.40.50.10490:FF:000011">
    <property type="entry name" value="Arabinose 5-phosphate isomerase"/>
    <property type="match status" value="1"/>
</dbReference>
<keyword evidence="10" id="KW-0413">Isomerase</keyword>
<dbReference type="PIRSF" id="PIRSF004692">
    <property type="entry name" value="KdsD_KpsF"/>
    <property type="match status" value="1"/>
</dbReference>
<dbReference type="InterPro" id="IPR001347">
    <property type="entry name" value="SIS_dom"/>
</dbReference>